<evidence type="ECO:0000259" key="9">
    <source>
        <dbReference type="PROSITE" id="PS52004"/>
    </source>
</evidence>
<dbReference type="InterPro" id="IPR050091">
    <property type="entry name" value="PKS_NRPS_Biosynth_Enz"/>
</dbReference>
<organism evidence="11">
    <name type="scientific">Streptococcus mutans</name>
    <dbReference type="NCBI Taxonomy" id="1309"/>
    <lineage>
        <taxon>Bacteria</taxon>
        <taxon>Bacillati</taxon>
        <taxon>Bacillota</taxon>
        <taxon>Bacilli</taxon>
        <taxon>Lactobacillales</taxon>
        <taxon>Streptococcaceae</taxon>
        <taxon>Streptococcus</taxon>
    </lineage>
</organism>
<feature type="region of interest" description="N-terminal hotdog fold" evidence="6">
    <location>
        <begin position="1269"/>
        <end position="1387"/>
    </location>
</feature>
<dbReference type="Pfam" id="PF21089">
    <property type="entry name" value="PKS_DH_N"/>
    <property type="match status" value="1"/>
</dbReference>
<dbReference type="InterPro" id="IPR049551">
    <property type="entry name" value="PKS_DH_C"/>
</dbReference>
<dbReference type="GO" id="GO:0006633">
    <property type="term" value="P:fatty acid biosynthetic process"/>
    <property type="evidence" value="ECO:0007669"/>
    <property type="project" value="InterPro"/>
</dbReference>
<dbReference type="SUPFAM" id="SSF47336">
    <property type="entry name" value="ACP-like"/>
    <property type="match status" value="1"/>
</dbReference>
<feature type="coiled-coil region" evidence="7">
    <location>
        <begin position="235"/>
        <end position="262"/>
    </location>
</feature>
<dbReference type="Gene3D" id="1.10.1240.100">
    <property type="match status" value="1"/>
</dbReference>
<dbReference type="InterPro" id="IPR013968">
    <property type="entry name" value="PKS_KR"/>
</dbReference>
<dbReference type="CDD" id="cd08953">
    <property type="entry name" value="KR_2_SDR_x"/>
    <property type="match status" value="1"/>
</dbReference>
<name>A0A4Y5R116_STRMG</name>
<dbReference type="InterPro" id="IPR020841">
    <property type="entry name" value="PKS_Beta-ketoAc_synthase_dom"/>
</dbReference>
<feature type="domain" description="Ketosynthase family 3 (KS3)" evidence="9">
    <location>
        <begin position="644"/>
        <end position="1085"/>
    </location>
</feature>
<comment type="function">
    <text evidence="1">Involved in some intermediate steps for the synthesis of the antibiotic polyketide bacillaene which is involved in secondary metabolism.</text>
</comment>
<dbReference type="InterPro" id="IPR016039">
    <property type="entry name" value="Thiolase-like"/>
</dbReference>
<keyword evidence="4" id="KW-0597">Phosphoprotein</keyword>
<feature type="active site" description="Proton donor; for dehydratase activity" evidence="6">
    <location>
        <position position="1464"/>
    </location>
</feature>
<dbReference type="InterPro" id="IPR057326">
    <property type="entry name" value="KR_dom"/>
</dbReference>
<dbReference type="InterPro" id="IPR032821">
    <property type="entry name" value="PKS_assoc"/>
</dbReference>
<evidence type="ECO:0000256" key="2">
    <source>
        <dbReference type="ARBA" id="ARBA00004789"/>
    </source>
</evidence>
<dbReference type="PROSITE" id="PS52019">
    <property type="entry name" value="PKS_MFAS_DH"/>
    <property type="match status" value="1"/>
</dbReference>
<dbReference type="Pfam" id="PF21394">
    <property type="entry name" value="Beta-ketacyl_N"/>
    <property type="match status" value="1"/>
</dbReference>
<keyword evidence="5" id="KW-0808">Transferase</keyword>
<evidence type="ECO:0000256" key="1">
    <source>
        <dbReference type="ARBA" id="ARBA00003299"/>
    </source>
</evidence>
<dbReference type="Pfam" id="PF16197">
    <property type="entry name" value="KAsynt_C_assoc"/>
    <property type="match status" value="1"/>
</dbReference>
<dbReference type="Pfam" id="PF02801">
    <property type="entry name" value="Ketoacyl-synt_C"/>
    <property type="match status" value="1"/>
</dbReference>
<dbReference type="Pfam" id="PF00109">
    <property type="entry name" value="ketoacyl-synt"/>
    <property type="match status" value="1"/>
</dbReference>
<dbReference type="InterPro" id="IPR014031">
    <property type="entry name" value="Ketoacyl_synth_C"/>
</dbReference>
<dbReference type="SUPFAM" id="SSF53901">
    <property type="entry name" value="Thiolase-like"/>
    <property type="match status" value="1"/>
</dbReference>
<evidence type="ECO:0000256" key="7">
    <source>
        <dbReference type="SAM" id="Coils"/>
    </source>
</evidence>
<evidence type="ECO:0000256" key="3">
    <source>
        <dbReference type="ARBA" id="ARBA00022450"/>
    </source>
</evidence>
<feature type="active site" description="Proton acceptor; for dehydratase activity" evidence="6">
    <location>
        <position position="1298"/>
    </location>
</feature>
<feature type="domain" description="PKS/mFAS DH" evidence="10">
    <location>
        <begin position="1269"/>
        <end position="1550"/>
    </location>
</feature>
<dbReference type="InterPro" id="IPR049900">
    <property type="entry name" value="PKS_mFAS_DH"/>
</dbReference>
<dbReference type="InterPro" id="IPR014030">
    <property type="entry name" value="Ketoacyl_synth_N"/>
</dbReference>
<reference evidence="11" key="1">
    <citation type="submission" date="2018-11" db="EMBL/GenBank/DDBJ databases">
        <authorList>
            <person name="Xie Z."/>
            <person name="Hao T."/>
            <person name="Chen Y."/>
        </authorList>
    </citation>
    <scope>NUCLEOTIDE SEQUENCE</scope>
    <source>
        <strain evidence="11">MT4653</strain>
    </source>
</reference>
<dbReference type="SMART" id="SM01294">
    <property type="entry name" value="PKS_PP_betabranch"/>
    <property type="match status" value="1"/>
</dbReference>
<sequence length="1588" mass="182537">MNSNLMKRNQILEKVHDNKLSIYEAEKMLKDLITGQLQEAKEDKSFLMYFQQEWVQIDSEPLQSTNNYCYLILDTDRSLYNELEKKCEHTGEKVILAKRGECFQKITDTEYIMNPSSFSDYEELLQQVANEISVPDRIINLWGEKQPENNCYILLYLCQALLKIRDKKIQIINPFKETDTVSDSYNRAVSAIAKTVNIECNKLYIKTLIYENDSSLFNEIWEEIHSQEEICEIKYQNKLRYIRKLKENKRNTENQGKSLLRENGVYIITGGAGKIGTIIAYYLAKKYHASLVLVGRTKNNNFIEKKISRIAELGVSVQYLSADVTNIEDVKRVVLKTKNQFHKINGIIQCAGIIKDSYISNKKIQDFKQVIDVKVKGTLNMDKVTKNENLDFMAYFSSVSAVTGNVGQIDYSYANSFMDNFAEYRNKRVRKKECSGKTISINWPFWKDGGMELSNNLLRDYQIDFGMKAMSNESAITVLEHTLRDKIEENQAIVMYGSEKLRSKLNQMNRSDKKNNNNCTNQSAVTDNNRLIEKTETFFVELFSDLLSISVDELDMDIRFQEYGVDSFIVKEFNEIIEKKLVRLSKTILFEYQTIRELANYVAQEYKEQLCHIFSFEDTAIQAEKVENEPKLFEREKQIISINQDDIAIIGVNIRFPKANNLDELWSLLANEESAITKVPEERWNNEAYYDSDNIKVKQGKYYCPWGGFLKDISDFDPLFFGITPKEAELMDPQERLLLESVWHVMEDSGYTKEVLSHQYTEKSKQNVGVFIGCTSYTYNLIGIDEWNKGNYVTPNSLPWSLANRISFLFNFNGPSVTLDTACSSSLTALHIACQSLKNGDCSTAIVGGVNLYTHPNKYVLFSQLHMLSPTGKCHAFSIDADGFVPGEGVASLLLKPLKEAKKSKDHIYGIVKGSSINHGGQTNGYTVPNPKEQCNLICNALNDANISPEEIGYIETHGTGTILGDPIEVTGITKAYKKYTDKKMFCPIGSVKSNIGHQEGVAGLAGIAKILAQLKYKKLAPSLYTNELNPNIKFEETPLFVQQKLEDWRTIMIEKGNQLIESPRKAAISGFGAGGANAHVIIEEYKEDRKKTKVNNGLKNLFLLSANSEEGVKQIAKELAMYIKFSRYENDSDVDIFLEEIAYVLQCGRNTKDVRVAIYVETLTDLKDTLERICVAENLKEISSDTVITSLETYNMNQKETNLSENTFFDKHQLIYLAKIWVKGQKSNWDKLYHGNYPFKRSIPTYPFEKEHYWVPIVNSIGKVDKLHPMVDNNKSDFNEQYYCKEFSSKDLYIRDHRIDGEMILPGAAYLELVRFCAQDAIKEEDITVLENVYWTKPLQLTDSLVTCKIVLKPTEKNIKFEVKTIQDDIDTMHCYGQIIYDPIDKLCAEIFDIELIKSRCTKETDGEKCYEKFQEYGFAYGPYMQSIKTVYSNSNEVLTRIHIPNKYKEDSKFYVLHPSIIDGAFQSVMAVNKSVEIKGNMYLPHKIDKIEIFNRVPERCFAYIMESKEQELQKNQFRFEIYILNDEGRVLVKVSGYTVKKVRSSEIQNHKLSDETVLHIFENIQNGNAKQEEIEYLLNGGNYDYE</sequence>
<dbReference type="InterPro" id="IPR049490">
    <property type="entry name" value="C883_1060-like_KR_N"/>
</dbReference>
<dbReference type="InterPro" id="IPR020807">
    <property type="entry name" value="PKS_DH"/>
</dbReference>
<dbReference type="SMART" id="SM00822">
    <property type="entry name" value="PKS_KR"/>
    <property type="match status" value="1"/>
</dbReference>
<dbReference type="InterPro" id="IPR049552">
    <property type="entry name" value="PKS_DH_N"/>
</dbReference>
<dbReference type="PROSITE" id="PS50075">
    <property type="entry name" value="CARRIER"/>
    <property type="match status" value="1"/>
</dbReference>
<dbReference type="PROSITE" id="PS52004">
    <property type="entry name" value="KS3_2"/>
    <property type="match status" value="1"/>
</dbReference>
<dbReference type="PANTHER" id="PTHR43775:SF37">
    <property type="entry name" value="SI:DKEY-61P9.11"/>
    <property type="match status" value="1"/>
</dbReference>
<evidence type="ECO:0000256" key="4">
    <source>
        <dbReference type="ARBA" id="ARBA00022553"/>
    </source>
</evidence>
<comment type="pathway">
    <text evidence="2">Antibiotic biosynthesis; bacillaene biosynthesis.</text>
</comment>
<dbReference type="Gene3D" id="1.10.1200.10">
    <property type="entry name" value="ACP-like"/>
    <property type="match status" value="1"/>
</dbReference>
<feature type="region of interest" description="C-terminal hotdog fold" evidence="6">
    <location>
        <begin position="1403"/>
        <end position="1550"/>
    </location>
</feature>
<protein>
    <submittedName>
        <fullName evidence="11">Polyketide synthase</fullName>
    </submittedName>
</protein>
<dbReference type="SMART" id="SM00823">
    <property type="entry name" value="PKS_PP"/>
    <property type="match status" value="1"/>
</dbReference>
<evidence type="ECO:0000256" key="5">
    <source>
        <dbReference type="ARBA" id="ARBA00022679"/>
    </source>
</evidence>
<dbReference type="InterPro" id="IPR036736">
    <property type="entry name" value="ACP-like_sf"/>
</dbReference>
<dbReference type="PANTHER" id="PTHR43775">
    <property type="entry name" value="FATTY ACID SYNTHASE"/>
    <property type="match status" value="1"/>
</dbReference>
<dbReference type="InterPro" id="IPR009081">
    <property type="entry name" value="PP-bd_ACP"/>
</dbReference>
<dbReference type="Gene3D" id="3.10.129.110">
    <property type="entry name" value="Polyketide synthase dehydratase"/>
    <property type="match status" value="1"/>
</dbReference>
<keyword evidence="3" id="KW-0596">Phosphopantetheine</keyword>
<dbReference type="GO" id="GO:0031177">
    <property type="term" value="F:phosphopantetheine binding"/>
    <property type="evidence" value="ECO:0007669"/>
    <property type="project" value="InterPro"/>
</dbReference>
<accession>A0A4Y5R116</accession>
<dbReference type="Gene3D" id="3.40.50.720">
    <property type="entry name" value="NAD(P)-binding Rossmann-like Domain"/>
    <property type="match status" value="1"/>
</dbReference>
<evidence type="ECO:0000313" key="11">
    <source>
        <dbReference type="EMBL" id="QCY50755.1"/>
    </source>
</evidence>
<feature type="domain" description="Carrier" evidence="8">
    <location>
        <begin position="530"/>
        <end position="606"/>
    </location>
</feature>
<dbReference type="GO" id="GO:0004315">
    <property type="term" value="F:3-oxoacyl-[acyl-carrier-protein] synthase activity"/>
    <property type="evidence" value="ECO:0007669"/>
    <property type="project" value="InterPro"/>
</dbReference>
<dbReference type="Gene3D" id="3.40.47.10">
    <property type="match status" value="1"/>
</dbReference>
<proteinExistence type="predicted"/>
<dbReference type="SMART" id="SM00826">
    <property type="entry name" value="PKS_DH"/>
    <property type="match status" value="1"/>
</dbReference>
<dbReference type="FunFam" id="3.40.47.10:FF:000019">
    <property type="entry name" value="Polyketide synthase type I"/>
    <property type="match status" value="1"/>
</dbReference>
<dbReference type="Pfam" id="PF00550">
    <property type="entry name" value="PP-binding"/>
    <property type="match status" value="1"/>
</dbReference>
<dbReference type="CDD" id="cd00833">
    <property type="entry name" value="PKS"/>
    <property type="match status" value="1"/>
</dbReference>
<dbReference type="Pfam" id="PF14765">
    <property type="entry name" value="PS-DH"/>
    <property type="match status" value="1"/>
</dbReference>
<keyword evidence="7" id="KW-0175">Coiled coil</keyword>
<dbReference type="InterPro" id="IPR018201">
    <property type="entry name" value="Ketoacyl_synth_AS"/>
</dbReference>
<dbReference type="Pfam" id="PF08659">
    <property type="entry name" value="KR"/>
    <property type="match status" value="1"/>
</dbReference>
<dbReference type="InterPro" id="IPR042104">
    <property type="entry name" value="PKS_dehydratase_sf"/>
</dbReference>
<dbReference type="InterPro" id="IPR020806">
    <property type="entry name" value="PKS_PP-bd"/>
</dbReference>
<evidence type="ECO:0000256" key="6">
    <source>
        <dbReference type="PROSITE-ProRule" id="PRU01363"/>
    </source>
</evidence>
<dbReference type="SUPFAM" id="SSF51735">
    <property type="entry name" value="NAD(P)-binding Rossmann-fold domains"/>
    <property type="match status" value="1"/>
</dbReference>
<dbReference type="GO" id="GO:0004312">
    <property type="term" value="F:fatty acid synthase activity"/>
    <property type="evidence" value="ECO:0007669"/>
    <property type="project" value="TreeGrafter"/>
</dbReference>
<evidence type="ECO:0000259" key="8">
    <source>
        <dbReference type="PROSITE" id="PS50075"/>
    </source>
</evidence>
<dbReference type="PROSITE" id="PS00606">
    <property type="entry name" value="KS3_1"/>
    <property type="match status" value="1"/>
</dbReference>
<dbReference type="SMART" id="SM00825">
    <property type="entry name" value="PKS_KS"/>
    <property type="match status" value="1"/>
</dbReference>
<dbReference type="EMBL" id="MK144294">
    <property type="protein sequence ID" value="QCY50755.1"/>
    <property type="molecule type" value="Genomic_DNA"/>
</dbReference>
<evidence type="ECO:0000259" key="10">
    <source>
        <dbReference type="PROSITE" id="PS52019"/>
    </source>
</evidence>
<dbReference type="InterPro" id="IPR036291">
    <property type="entry name" value="NAD(P)-bd_dom_sf"/>
</dbReference>